<organism evidence="2 3">
    <name type="scientific">Liparis tanakae</name>
    <name type="common">Tanaka's snailfish</name>
    <dbReference type="NCBI Taxonomy" id="230148"/>
    <lineage>
        <taxon>Eukaryota</taxon>
        <taxon>Metazoa</taxon>
        <taxon>Chordata</taxon>
        <taxon>Craniata</taxon>
        <taxon>Vertebrata</taxon>
        <taxon>Euteleostomi</taxon>
        <taxon>Actinopterygii</taxon>
        <taxon>Neopterygii</taxon>
        <taxon>Teleostei</taxon>
        <taxon>Neoteleostei</taxon>
        <taxon>Acanthomorphata</taxon>
        <taxon>Eupercaria</taxon>
        <taxon>Perciformes</taxon>
        <taxon>Cottioidei</taxon>
        <taxon>Cottales</taxon>
        <taxon>Liparidae</taxon>
        <taxon>Liparis</taxon>
    </lineage>
</organism>
<evidence type="ECO:0000256" key="1">
    <source>
        <dbReference type="SAM" id="MobiDB-lite"/>
    </source>
</evidence>
<reference evidence="2 3" key="1">
    <citation type="submission" date="2019-03" db="EMBL/GenBank/DDBJ databases">
        <title>First draft genome of Liparis tanakae, snailfish: a comprehensive survey of snailfish specific genes.</title>
        <authorList>
            <person name="Kim W."/>
            <person name="Song I."/>
            <person name="Jeong J.-H."/>
            <person name="Kim D."/>
            <person name="Kim S."/>
            <person name="Ryu S."/>
            <person name="Song J.Y."/>
            <person name="Lee S.K."/>
        </authorList>
    </citation>
    <scope>NUCLEOTIDE SEQUENCE [LARGE SCALE GENOMIC DNA]</scope>
    <source>
        <tissue evidence="2">Muscle</tissue>
    </source>
</reference>
<gene>
    <name evidence="2" type="ORF">EYF80_062926</name>
</gene>
<dbReference type="EMBL" id="SRLO01009234">
    <property type="protein sequence ID" value="TNN26932.1"/>
    <property type="molecule type" value="Genomic_DNA"/>
</dbReference>
<evidence type="ECO:0000313" key="2">
    <source>
        <dbReference type="EMBL" id="TNN26932.1"/>
    </source>
</evidence>
<dbReference type="AlphaFoldDB" id="A0A4Z2EF38"/>
<proteinExistence type="predicted"/>
<feature type="region of interest" description="Disordered" evidence="1">
    <location>
        <begin position="40"/>
        <end position="112"/>
    </location>
</feature>
<protein>
    <submittedName>
        <fullName evidence="2">Uncharacterized protein</fullName>
    </submittedName>
</protein>
<accession>A0A4Z2EF38</accession>
<comment type="caution">
    <text evidence="2">The sequence shown here is derived from an EMBL/GenBank/DDBJ whole genome shotgun (WGS) entry which is preliminary data.</text>
</comment>
<dbReference type="Proteomes" id="UP000314294">
    <property type="component" value="Unassembled WGS sequence"/>
</dbReference>
<keyword evidence="3" id="KW-1185">Reference proteome</keyword>
<evidence type="ECO:0000313" key="3">
    <source>
        <dbReference type="Proteomes" id="UP000314294"/>
    </source>
</evidence>
<name>A0A4Z2EF38_9TELE</name>
<sequence>MLSIPVWRTRPPRPWSLGGDVFFVLGKRRLGCRIVSPLSSTRPRRDRATVPPSAREGSGYEANLRGDGAVSDHRETGMGVNDRGPAPFISTGSFNEPFKSERRGTPEDDAWWRSAGAFPTRSVAF</sequence>